<dbReference type="AlphaFoldDB" id="A0A1Y1Q8X0"/>
<name>A0A1Y1Q8X0_9GAMM</name>
<evidence type="ECO:0000313" key="2">
    <source>
        <dbReference type="Proteomes" id="UP000192491"/>
    </source>
</evidence>
<accession>A0A1Y1Q8X0</accession>
<gene>
    <name evidence="1" type="ORF">BWK73_49890</name>
</gene>
<dbReference type="EMBL" id="MTEJ01000684">
    <property type="protein sequence ID" value="OQW99749.1"/>
    <property type="molecule type" value="Genomic_DNA"/>
</dbReference>
<comment type="caution">
    <text evidence="1">The sequence shown here is derived from an EMBL/GenBank/DDBJ whole genome shotgun (WGS) entry which is preliminary data.</text>
</comment>
<sequence>MLDCTDEVAPQHLRAATHLWDYCLGSVAYIFEGEQNEDEGKIIAALRKHGGLTTTQIRVNVFQQNIKSAAMNTLLKSLETQGRIKRTVKQRSDGKSGKPATIFELIRY</sequence>
<protein>
    <submittedName>
        <fullName evidence="1">Uncharacterized protein</fullName>
    </submittedName>
</protein>
<reference evidence="1 2" key="1">
    <citation type="submission" date="2017-01" db="EMBL/GenBank/DDBJ databases">
        <title>Novel large sulfur bacteria in the metagenomes of groundwater-fed chemosynthetic microbial mats in the Lake Huron basin.</title>
        <authorList>
            <person name="Sharrar A.M."/>
            <person name="Flood B.E."/>
            <person name="Bailey J.V."/>
            <person name="Jones D.S."/>
            <person name="Biddanda B."/>
            <person name="Ruberg S.A."/>
            <person name="Marcus D.N."/>
            <person name="Dick G.J."/>
        </authorList>
    </citation>
    <scope>NUCLEOTIDE SEQUENCE [LARGE SCALE GENOMIC DNA]</scope>
    <source>
        <strain evidence="1">A8</strain>
    </source>
</reference>
<proteinExistence type="predicted"/>
<organism evidence="1 2">
    <name type="scientific">Thiothrix lacustris</name>
    <dbReference type="NCBI Taxonomy" id="525917"/>
    <lineage>
        <taxon>Bacteria</taxon>
        <taxon>Pseudomonadati</taxon>
        <taxon>Pseudomonadota</taxon>
        <taxon>Gammaproteobacteria</taxon>
        <taxon>Thiotrichales</taxon>
        <taxon>Thiotrichaceae</taxon>
        <taxon>Thiothrix</taxon>
    </lineage>
</organism>
<evidence type="ECO:0000313" key="1">
    <source>
        <dbReference type="EMBL" id="OQW99749.1"/>
    </source>
</evidence>
<dbReference type="Proteomes" id="UP000192491">
    <property type="component" value="Unassembled WGS sequence"/>
</dbReference>